<evidence type="ECO:0000256" key="3">
    <source>
        <dbReference type="SAM" id="MobiDB-lite"/>
    </source>
</evidence>
<protein>
    <recommendedName>
        <fullName evidence="5">D-isomer specific 2-hydroxyacid dehydrogenase NAD-binding domain-containing protein</fullName>
    </recommendedName>
</protein>
<name>A0A3E2HQZ1_SCYLI</name>
<evidence type="ECO:0000313" key="7">
    <source>
        <dbReference type="Proteomes" id="UP000258309"/>
    </source>
</evidence>
<sequence length="274" mass="30646">MITNLEILLILLPFDLPNSFLENIEALAEYIRHRLLNGLSLLFSVSNIILPSTMKTKYVEFGSTQSQKKTEDSVGLRMGILGYRCIGRQCARLAQALGMDVHAFTNREQSTPRSRKDDSYTKPGLGDPNGEVPSRWFHWQRQSHHFLSGLDLLVITLPLTSSTEGMISHEEFKALSRRRAFVSNVGRGPIVGTNALIKSLNEGMIRGAALNVTDPEPLPKNHPLWTAKNIVITPHVSGSSTNYSQRILKILVHNLKSRDEGKEFVNKVNKSLGY</sequence>
<evidence type="ECO:0000313" key="6">
    <source>
        <dbReference type="EMBL" id="RFU35788.1"/>
    </source>
</evidence>
<feature type="region of interest" description="Disordered" evidence="3">
    <location>
        <begin position="106"/>
        <end position="128"/>
    </location>
</feature>
<keyword evidence="2" id="KW-0520">NAD</keyword>
<comment type="caution">
    <text evidence="6">The sequence shown here is derived from an EMBL/GenBank/DDBJ whole genome shotgun (WGS) entry which is preliminary data.</text>
</comment>
<dbReference type="PANTHER" id="PTHR43333">
    <property type="entry name" value="2-HACID_DH_C DOMAIN-CONTAINING PROTEIN"/>
    <property type="match status" value="1"/>
</dbReference>
<evidence type="ECO:0000256" key="4">
    <source>
        <dbReference type="SAM" id="SignalP"/>
    </source>
</evidence>
<reference evidence="6 7" key="1">
    <citation type="submission" date="2018-05" db="EMBL/GenBank/DDBJ databases">
        <title>Draft genome sequence of Scytalidium lignicola DSM 105466, a ubiquitous saprotrophic fungus.</title>
        <authorList>
            <person name="Buettner E."/>
            <person name="Gebauer A.M."/>
            <person name="Hofrichter M."/>
            <person name="Liers C."/>
            <person name="Kellner H."/>
        </authorList>
    </citation>
    <scope>NUCLEOTIDE SEQUENCE [LARGE SCALE GENOMIC DNA]</scope>
    <source>
        <strain evidence="6 7">DSM 105466</strain>
    </source>
</reference>
<dbReference type="PANTHER" id="PTHR43333:SF1">
    <property type="entry name" value="D-ISOMER SPECIFIC 2-HYDROXYACID DEHYDROGENASE NAD-BINDING DOMAIN-CONTAINING PROTEIN"/>
    <property type="match status" value="1"/>
</dbReference>
<dbReference type="SUPFAM" id="SSF51735">
    <property type="entry name" value="NAD(P)-binding Rossmann-fold domains"/>
    <property type="match status" value="1"/>
</dbReference>
<feature type="non-terminal residue" evidence="6">
    <location>
        <position position="274"/>
    </location>
</feature>
<gene>
    <name evidence="6" type="ORF">B7463_g581</name>
</gene>
<dbReference type="InterPro" id="IPR006140">
    <property type="entry name" value="D-isomer_DH_NAD-bd"/>
</dbReference>
<dbReference type="Gene3D" id="3.40.50.720">
    <property type="entry name" value="NAD(P)-binding Rossmann-like Domain"/>
    <property type="match status" value="2"/>
</dbReference>
<dbReference type="GO" id="GO:0051287">
    <property type="term" value="F:NAD binding"/>
    <property type="evidence" value="ECO:0007669"/>
    <property type="project" value="InterPro"/>
</dbReference>
<dbReference type="EMBL" id="NCSJ02000005">
    <property type="protein sequence ID" value="RFU35788.1"/>
    <property type="molecule type" value="Genomic_DNA"/>
</dbReference>
<evidence type="ECO:0000256" key="1">
    <source>
        <dbReference type="ARBA" id="ARBA00023002"/>
    </source>
</evidence>
<feature type="signal peptide" evidence="4">
    <location>
        <begin position="1"/>
        <end position="21"/>
    </location>
</feature>
<proteinExistence type="predicted"/>
<evidence type="ECO:0000259" key="5">
    <source>
        <dbReference type="Pfam" id="PF02826"/>
    </source>
</evidence>
<dbReference type="OrthoDB" id="298012at2759"/>
<dbReference type="GO" id="GO:0016491">
    <property type="term" value="F:oxidoreductase activity"/>
    <property type="evidence" value="ECO:0007669"/>
    <property type="project" value="UniProtKB-KW"/>
</dbReference>
<evidence type="ECO:0000256" key="2">
    <source>
        <dbReference type="ARBA" id="ARBA00023027"/>
    </source>
</evidence>
<dbReference type="AlphaFoldDB" id="A0A3E2HQZ1"/>
<keyword evidence="7" id="KW-1185">Reference proteome</keyword>
<dbReference type="OMA" id="YSQRILK"/>
<keyword evidence="1" id="KW-0560">Oxidoreductase</keyword>
<feature type="non-terminal residue" evidence="6">
    <location>
        <position position="1"/>
    </location>
</feature>
<dbReference type="STRING" id="5539.A0A3E2HQZ1"/>
<dbReference type="Proteomes" id="UP000258309">
    <property type="component" value="Unassembled WGS sequence"/>
</dbReference>
<accession>A0A3E2HQZ1</accession>
<feature type="domain" description="D-isomer specific 2-hydroxyacid dehydrogenase NAD-binding" evidence="5">
    <location>
        <begin position="144"/>
        <end position="237"/>
    </location>
</feature>
<organism evidence="6 7">
    <name type="scientific">Scytalidium lignicola</name>
    <name type="common">Hyphomycete</name>
    <dbReference type="NCBI Taxonomy" id="5539"/>
    <lineage>
        <taxon>Eukaryota</taxon>
        <taxon>Fungi</taxon>
        <taxon>Dikarya</taxon>
        <taxon>Ascomycota</taxon>
        <taxon>Pezizomycotina</taxon>
        <taxon>Leotiomycetes</taxon>
        <taxon>Leotiomycetes incertae sedis</taxon>
        <taxon>Scytalidium</taxon>
    </lineage>
</organism>
<dbReference type="Pfam" id="PF02826">
    <property type="entry name" value="2-Hacid_dh_C"/>
    <property type="match status" value="1"/>
</dbReference>
<dbReference type="InterPro" id="IPR036291">
    <property type="entry name" value="NAD(P)-bd_dom_sf"/>
</dbReference>
<feature type="chain" id="PRO_5017708954" description="D-isomer specific 2-hydroxyacid dehydrogenase NAD-binding domain-containing protein" evidence="4">
    <location>
        <begin position="22"/>
        <end position="274"/>
    </location>
</feature>
<keyword evidence="4" id="KW-0732">Signal</keyword>